<evidence type="ECO:0000256" key="3">
    <source>
        <dbReference type="ARBA" id="ARBA00023054"/>
    </source>
</evidence>
<organism evidence="5 6">
    <name type="scientific">Amphibalanus amphitrite</name>
    <name type="common">Striped barnacle</name>
    <name type="synonym">Balanus amphitrite</name>
    <dbReference type="NCBI Taxonomy" id="1232801"/>
    <lineage>
        <taxon>Eukaryota</taxon>
        <taxon>Metazoa</taxon>
        <taxon>Ecdysozoa</taxon>
        <taxon>Arthropoda</taxon>
        <taxon>Crustacea</taxon>
        <taxon>Multicrustacea</taxon>
        <taxon>Cirripedia</taxon>
        <taxon>Thoracica</taxon>
        <taxon>Thoracicalcarea</taxon>
        <taxon>Balanomorpha</taxon>
        <taxon>Balanoidea</taxon>
        <taxon>Balanidae</taxon>
        <taxon>Amphibalaninae</taxon>
        <taxon>Amphibalanus</taxon>
    </lineage>
</organism>
<name>A0A6A4WGK7_AMPAM</name>
<dbReference type="InterPro" id="IPR045329">
    <property type="entry name" value="LZTS"/>
</dbReference>
<sequence>MKRSVSCFNLRATSGSDDEQDAEEAKEVAGCSLDLHMCARTAPPDQPARGPVIRPVACRPTPTHTPAATPTRFGSVERINIGGNRTAHYGSALELKSAGGTAGDRRASSNMARARYESLDNLRSAAAGEPYSSAALLDEYRGLRGARAPEPRRESFSGRSEAARPSAYLARHDSLQSLSAGGGGGRIGGSVQNLAGERRDPFQRSSVPRAGSVNSERLAYAAAAAAGGGLGAYGAGRAMESAACTPSPSDSGVSGLEAILRERDSEINFLRETMEQNEQVIFSVYHEKEKDVGEGAAED</sequence>
<dbReference type="AlphaFoldDB" id="A0A6A4WGK7"/>
<evidence type="ECO:0000256" key="1">
    <source>
        <dbReference type="ARBA" id="ARBA00004496"/>
    </source>
</evidence>
<feature type="region of interest" description="Disordered" evidence="4">
    <location>
        <begin position="1"/>
        <end position="25"/>
    </location>
</feature>
<dbReference type="Proteomes" id="UP000440578">
    <property type="component" value="Unassembled WGS sequence"/>
</dbReference>
<feature type="compositionally biased region" description="Low complexity" evidence="4">
    <location>
        <begin position="60"/>
        <end position="71"/>
    </location>
</feature>
<feature type="region of interest" description="Disordered" evidence="4">
    <location>
        <begin position="144"/>
        <end position="213"/>
    </location>
</feature>
<keyword evidence="2" id="KW-0963">Cytoplasm</keyword>
<feature type="compositionally biased region" description="Basic and acidic residues" evidence="4">
    <location>
        <begin position="144"/>
        <end position="156"/>
    </location>
</feature>
<reference evidence="5 6" key="1">
    <citation type="submission" date="2019-07" db="EMBL/GenBank/DDBJ databases">
        <title>Draft genome assembly of a fouling barnacle, Amphibalanus amphitrite (Darwin, 1854): The first reference genome for Thecostraca.</title>
        <authorList>
            <person name="Kim W."/>
        </authorList>
    </citation>
    <scope>NUCLEOTIDE SEQUENCE [LARGE SCALE GENOMIC DNA]</scope>
    <source>
        <strain evidence="5">SNU_AA5</strain>
        <tissue evidence="5">Soma without cirri and trophi</tissue>
    </source>
</reference>
<dbReference type="EMBL" id="VIIS01000774">
    <property type="protein sequence ID" value="KAF0305163.1"/>
    <property type="molecule type" value="Genomic_DNA"/>
</dbReference>
<keyword evidence="6" id="KW-1185">Reference proteome</keyword>
<dbReference type="OrthoDB" id="6369769at2759"/>
<dbReference type="GO" id="GO:0005737">
    <property type="term" value="C:cytoplasm"/>
    <property type="evidence" value="ECO:0007669"/>
    <property type="project" value="UniProtKB-SubCell"/>
</dbReference>
<protein>
    <submittedName>
        <fullName evidence="5">Uncharacterized protein</fullName>
    </submittedName>
</protein>
<feature type="region of interest" description="Disordered" evidence="4">
    <location>
        <begin position="42"/>
        <end position="72"/>
    </location>
</feature>
<evidence type="ECO:0000256" key="2">
    <source>
        <dbReference type="ARBA" id="ARBA00022490"/>
    </source>
</evidence>
<proteinExistence type="predicted"/>
<dbReference type="PANTHER" id="PTHR19354">
    <property type="entry name" value="ZIPPER PUTATIVE TUMOR SUPPRESSOR 2 HOMOLOG-LIKE PROTEIN-RELATED"/>
    <property type="match status" value="1"/>
</dbReference>
<comment type="subcellular location">
    <subcellularLocation>
        <location evidence="1">Cytoplasm</location>
    </subcellularLocation>
</comment>
<evidence type="ECO:0000313" key="6">
    <source>
        <dbReference type="Proteomes" id="UP000440578"/>
    </source>
</evidence>
<evidence type="ECO:0000313" key="5">
    <source>
        <dbReference type="EMBL" id="KAF0305163.1"/>
    </source>
</evidence>
<dbReference type="PANTHER" id="PTHR19354:SF2">
    <property type="entry name" value="LEUCINE-RICH REPEAT-CONTAINING PROTEIN DDB_G0290503"/>
    <property type="match status" value="1"/>
</dbReference>
<comment type="caution">
    <text evidence="5">The sequence shown here is derived from an EMBL/GenBank/DDBJ whole genome shotgun (WGS) entry which is preliminary data.</text>
</comment>
<gene>
    <name evidence="5" type="ORF">FJT64_023114</name>
</gene>
<keyword evidence="3" id="KW-0175">Coiled coil</keyword>
<evidence type="ECO:0000256" key="4">
    <source>
        <dbReference type="SAM" id="MobiDB-lite"/>
    </source>
</evidence>
<accession>A0A6A4WGK7</accession>